<dbReference type="EMBL" id="HBGY01026890">
    <property type="protein sequence ID" value="CAD9600958.1"/>
    <property type="molecule type" value="Transcribed_RNA"/>
</dbReference>
<gene>
    <name evidence="3" type="ORF">LDAN0321_LOCUS16664</name>
</gene>
<evidence type="ECO:0000313" key="3">
    <source>
        <dbReference type="EMBL" id="CAD9600958.1"/>
    </source>
</evidence>
<name>A0A7S2LAS4_9STRA</name>
<feature type="compositionally biased region" description="Acidic residues" evidence="1">
    <location>
        <begin position="292"/>
        <end position="301"/>
    </location>
</feature>
<accession>A0A7S2LAS4</accession>
<feature type="compositionally biased region" description="Polar residues" evidence="1">
    <location>
        <begin position="189"/>
        <end position="206"/>
    </location>
</feature>
<keyword evidence="2" id="KW-0472">Membrane</keyword>
<keyword evidence="2" id="KW-1133">Transmembrane helix</keyword>
<evidence type="ECO:0000256" key="2">
    <source>
        <dbReference type="SAM" id="Phobius"/>
    </source>
</evidence>
<protein>
    <submittedName>
        <fullName evidence="3">Uncharacterized protein</fullName>
    </submittedName>
</protein>
<keyword evidence="2" id="KW-0812">Transmembrane</keyword>
<organism evidence="3">
    <name type="scientific">Leptocylindrus danicus</name>
    <dbReference type="NCBI Taxonomy" id="163516"/>
    <lineage>
        <taxon>Eukaryota</taxon>
        <taxon>Sar</taxon>
        <taxon>Stramenopiles</taxon>
        <taxon>Ochrophyta</taxon>
        <taxon>Bacillariophyta</taxon>
        <taxon>Coscinodiscophyceae</taxon>
        <taxon>Chaetocerotophycidae</taxon>
        <taxon>Leptocylindrales</taxon>
        <taxon>Leptocylindraceae</taxon>
        <taxon>Leptocylindrus</taxon>
    </lineage>
</organism>
<reference evidence="3" key="1">
    <citation type="submission" date="2021-01" db="EMBL/GenBank/DDBJ databases">
        <authorList>
            <person name="Corre E."/>
            <person name="Pelletier E."/>
            <person name="Niang G."/>
            <person name="Scheremetjew M."/>
            <person name="Finn R."/>
            <person name="Kale V."/>
            <person name="Holt S."/>
            <person name="Cochrane G."/>
            <person name="Meng A."/>
            <person name="Brown T."/>
            <person name="Cohen L."/>
        </authorList>
    </citation>
    <scope>NUCLEOTIDE SEQUENCE</scope>
    <source>
        <strain evidence="3">B650</strain>
    </source>
</reference>
<feature type="region of interest" description="Disordered" evidence="1">
    <location>
        <begin position="189"/>
        <end position="209"/>
    </location>
</feature>
<feature type="transmembrane region" description="Helical" evidence="2">
    <location>
        <begin position="221"/>
        <end position="241"/>
    </location>
</feature>
<sequence length="464" mass="49885">MNGTTSTEDATPSWLVPLYPFTLKLVLDGTGHNATLNRTTLHDLTNGFLSEQLLAQYPTSFYTLRLAAFGSSNNNEDEDADLMMTSSCAEDEEVHEHHSIIQQCLQTQSSGYALFRSNNNNYSNNSTTTAGAIVIPTREKLGELELDVFVRNVTLKNQYEDLLANESNDAVLQSVSHVIFTLDGYNPTSASTSNSGETKSINSNTKLGGDSGDTSMDAISIAAMIAAGAVIVLVLALCYAWRRKAQLDKLRLESIDARIHSNHRGNRGNHPPDLDHHFGGQAPPSTIPSDAENSDDLDDERSDIIGPAFSNDDSQSAMMMMMSMSEIGNDYSTVGGGEAGTITGAGSSVAHRQRPGSDDDGDTNGDRSSSHHPPHHYLCSNGNDVASIVSMDSYAFSIGEMESASRSFAMRQTPSGATMMVHDNDTFDNDQHTLAENSTAVSWGGGGYPSNVNVNRDACSPNHI</sequence>
<dbReference type="AlphaFoldDB" id="A0A7S2LAS4"/>
<proteinExistence type="predicted"/>
<feature type="region of interest" description="Disordered" evidence="1">
    <location>
        <begin position="332"/>
        <end position="375"/>
    </location>
</feature>
<feature type="region of interest" description="Disordered" evidence="1">
    <location>
        <begin position="261"/>
        <end position="312"/>
    </location>
</feature>
<evidence type="ECO:0000256" key="1">
    <source>
        <dbReference type="SAM" id="MobiDB-lite"/>
    </source>
</evidence>